<evidence type="ECO:0000256" key="2">
    <source>
        <dbReference type="ARBA" id="ARBA00022475"/>
    </source>
</evidence>
<evidence type="ECO:0000256" key="1">
    <source>
        <dbReference type="ARBA" id="ARBA00004651"/>
    </source>
</evidence>
<keyword evidence="2" id="KW-1003">Cell membrane</keyword>
<comment type="caution">
    <text evidence="8">The sequence shown here is derived from an EMBL/GenBank/DDBJ whole genome shotgun (WGS) entry which is preliminary data.</text>
</comment>
<keyword evidence="3 7" id="KW-0812">Transmembrane</keyword>
<feature type="transmembrane region" description="Helical" evidence="7">
    <location>
        <begin position="185"/>
        <end position="209"/>
    </location>
</feature>
<feature type="transmembrane region" description="Helical" evidence="7">
    <location>
        <begin position="35"/>
        <end position="56"/>
    </location>
</feature>
<keyword evidence="5 7" id="KW-0472">Membrane</keyword>
<feature type="region of interest" description="Disordered" evidence="6">
    <location>
        <begin position="1"/>
        <end position="24"/>
    </location>
</feature>
<evidence type="ECO:0000256" key="5">
    <source>
        <dbReference type="ARBA" id="ARBA00023136"/>
    </source>
</evidence>
<dbReference type="Proteomes" id="UP000239485">
    <property type="component" value="Unassembled WGS sequence"/>
</dbReference>
<feature type="transmembrane region" description="Helical" evidence="7">
    <location>
        <begin position="324"/>
        <end position="341"/>
    </location>
</feature>
<dbReference type="CDD" id="cd06579">
    <property type="entry name" value="TM_PBP1_transp_AraH_like"/>
    <property type="match status" value="1"/>
</dbReference>
<dbReference type="InterPro" id="IPR001851">
    <property type="entry name" value="ABC_transp_permease"/>
</dbReference>
<keyword evidence="4 7" id="KW-1133">Transmembrane helix</keyword>
<dbReference type="PANTHER" id="PTHR32196:SF63">
    <property type="entry name" value="INNER MEMBRANE ABC TRANSPORTER PERMEASE PROTEIN YJFF"/>
    <property type="match status" value="1"/>
</dbReference>
<feature type="transmembrane region" description="Helical" evidence="7">
    <location>
        <begin position="274"/>
        <end position="304"/>
    </location>
</feature>
<gene>
    <name evidence="8" type="ORF">CLV92_107109</name>
</gene>
<keyword evidence="9" id="KW-1185">Reference proteome</keyword>
<dbReference type="GO" id="GO:0005886">
    <property type="term" value="C:plasma membrane"/>
    <property type="evidence" value="ECO:0007669"/>
    <property type="project" value="UniProtKB-SubCell"/>
</dbReference>
<evidence type="ECO:0000256" key="6">
    <source>
        <dbReference type="SAM" id="MobiDB-lite"/>
    </source>
</evidence>
<feature type="transmembrane region" description="Helical" evidence="7">
    <location>
        <begin position="118"/>
        <end position="137"/>
    </location>
</feature>
<evidence type="ECO:0000313" key="9">
    <source>
        <dbReference type="Proteomes" id="UP000239485"/>
    </source>
</evidence>
<keyword evidence="8" id="KW-0813">Transport</keyword>
<dbReference type="NCBIfam" id="NF008630">
    <property type="entry name" value="PRK11618.1"/>
    <property type="match status" value="1"/>
</dbReference>
<reference evidence="8 9" key="1">
    <citation type="submission" date="2018-02" db="EMBL/GenBank/DDBJ databases">
        <title>Genomic Encyclopedia of Archaeal and Bacterial Type Strains, Phase II (KMG-II): from individual species to whole genera.</title>
        <authorList>
            <person name="Goeker M."/>
        </authorList>
    </citation>
    <scope>NUCLEOTIDE SEQUENCE [LARGE SCALE GENOMIC DNA]</scope>
    <source>
        <strain evidence="8 9">DSM 22857</strain>
    </source>
</reference>
<evidence type="ECO:0000256" key="4">
    <source>
        <dbReference type="ARBA" id="ARBA00022989"/>
    </source>
</evidence>
<evidence type="ECO:0000313" key="8">
    <source>
        <dbReference type="EMBL" id="PPK94606.1"/>
    </source>
</evidence>
<sequence>MMSANVTTPTPATTSDPVAPVRKPATKGSLVPPRLLPVLATFVLFVLMFGTGAARYENFGTAQTVANLLIDNSFLIVLAVGMTFVILTGGIDLSVGSVVALSTMVAAWGLQAGLPAPLIVLLVLATGTVFGLLQGLIIQRFDIQPFIVTLAGMFLARGLAFLISAESISIKDETFRGMSGGAVTLPGDIVITYGVVIALTVLAIAAYVLHRTRFGRTVYAVGGNEHSAMLMGLNTARVKVGVYTISGFCASLAGLLFSFYMLSGNALHAVGMELDAIAAVVIGGTLLAGGAGYVVGSLLGVLVLGTIQTLINFDGTLSSWWTKIFIGALLLAFIVLQRAALRRRQ</sequence>
<proteinExistence type="predicted"/>
<accession>A0A2S6IKA1</accession>
<keyword evidence="8" id="KW-0762">Sugar transport</keyword>
<feature type="compositionally biased region" description="Polar residues" evidence="6">
    <location>
        <begin position="1"/>
        <end position="16"/>
    </location>
</feature>
<feature type="transmembrane region" description="Helical" evidence="7">
    <location>
        <begin position="68"/>
        <end position="87"/>
    </location>
</feature>
<comment type="subcellular location">
    <subcellularLocation>
        <location evidence="1">Cell membrane</location>
        <topology evidence="1">Multi-pass membrane protein</topology>
    </subcellularLocation>
</comment>
<feature type="transmembrane region" description="Helical" evidence="7">
    <location>
        <begin position="240"/>
        <end position="262"/>
    </location>
</feature>
<dbReference type="PANTHER" id="PTHR32196">
    <property type="entry name" value="ABC TRANSPORTER PERMEASE PROTEIN YPHD-RELATED-RELATED"/>
    <property type="match status" value="1"/>
</dbReference>
<dbReference type="GO" id="GO:0022857">
    <property type="term" value="F:transmembrane transporter activity"/>
    <property type="evidence" value="ECO:0007669"/>
    <property type="project" value="InterPro"/>
</dbReference>
<organism evidence="8 9">
    <name type="scientific">Kineococcus xinjiangensis</name>
    <dbReference type="NCBI Taxonomy" id="512762"/>
    <lineage>
        <taxon>Bacteria</taxon>
        <taxon>Bacillati</taxon>
        <taxon>Actinomycetota</taxon>
        <taxon>Actinomycetes</taxon>
        <taxon>Kineosporiales</taxon>
        <taxon>Kineosporiaceae</taxon>
        <taxon>Kineococcus</taxon>
    </lineage>
</organism>
<name>A0A2S6IKA1_9ACTN</name>
<dbReference type="EMBL" id="PTJD01000007">
    <property type="protein sequence ID" value="PPK94606.1"/>
    <property type="molecule type" value="Genomic_DNA"/>
</dbReference>
<protein>
    <submittedName>
        <fullName evidence="8">Simple sugar transport system permease protein</fullName>
    </submittedName>
</protein>
<dbReference type="Pfam" id="PF02653">
    <property type="entry name" value="BPD_transp_2"/>
    <property type="match status" value="1"/>
</dbReference>
<evidence type="ECO:0000256" key="3">
    <source>
        <dbReference type="ARBA" id="ARBA00022692"/>
    </source>
</evidence>
<feature type="transmembrane region" description="Helical" evidence="7">
    <location>
        <begin position="143"/>
        <end position="164"/>
    </location>
</feature>
<dbReference type="AlphaFoldDB" id="A0A2S6IKA1"/>
<evidence type="ECO:0000256" key="7">
    <source>
        <dbReference type="SAM" id="Phobius"/>
    </source>
</evidence>